<dbReference type="Proteomes" id="UP001433508">
    <property type="component" value="Unassembled WGS sequence"/>
</dbReference>
<evidence type="ECO:0000313" key="2">
    <source>
        <dbReference type="Proteomes" id="UP001433508"/>
    </source>
</evidence>
<reference evidence="2" key="1">
    <citation type="journal article" date="2024" name="Front. Bioeng. Biotechnol.">
        <title>Genome-scale model development and genomic sequencing of the oleaginous clade Lipomyces.</title>
        <authorList>
            <person name="Czajka J.J."/>
            <person name="Han Y."/>
            <person name="Kim J."/>
            <person name="Mondo S.J."/>
            <person name="Hofstad B.A."/>
            <person name="Robles A."/>
            <person name="Haridas S."/>
            <person name="Riley R."/>
            <person name="LaButti K."/>
            <person name="Pangilinan J."/>
            <person name="Andreopoulos W."/>
            <person name="Lipzen A."/>
            <person name="Yan J."/>
            <person name="Wang M."/>
            <person name="Ng V."/>
            <person name="Grigoriev I.V."/>
            <person name="Spatafora J.W."/>
            <person name="Magnuson J.K."/>
            <person name="Baker S.E."/>
            <person name="Pomraning K.R."/>
        </authorList>
    </citation>
    <scope>NUCLEOTIDE SEQUENCE [LARGE SCALE GENOMIC DNA]</scope>
    <source>
        <strain evidence="2">CBS 7786</strain>
    </source>
</reference>
<keyword evidence="2" id="KW-1185">Reference proteome</keyword>
<protein>
    <submittedName>
        <fullName evidence="1">Uncharacterized protein</fullName>
    </submittedName>
</protein>
<accession>A0ACC3T0P2</accession>
<proteinExistence type="predicted"/>
<organism evidence="1 2">
    <name type="scientific">Lipomyces kononenkoae</name>
    <name type="common">Yeast</name>
    <dbReference type="NCBI Taxonomy" id="34357"/>
    <lineage>
        <taxon>Eukaryota</taxon>
        <taxon>Fungi</taxon>
        <taxon>Dikarya</taxon>
        <taxon>Ascomycota</taxon>
        <taxon>Saccharomycotina</taxon>
        <taxon>Lipomycetes</taxon>
        <taxon>Lipomycetales</taxon>
        <taxon>Lipomycetaceae</taxon>
        <taxon>Lipomyces</taxon>
    </lineage>
</organism>
<name>A0ACC3T0P2_LIPKO</name>
<evidence type="ECO:0000313" key="1">
    <source>
        <dbReference type="EMBL" id="KAK9236602.1"/>
    </source>
</evidence>
<comment type="caution">
    <text evidence="1">The sequence shown here is derived from an EMBL/GenBank/DDBJ whole genome shotgun (WGS) entry which is preliminary data.</text>
</comment>
<gene>
    <name evidence="1" type="ORF">V1525DRAFT_389335</name>
</gene>
<dbReference type="EMBL" id="MU971384">
    <property type="protein sequence ID" value="KAK9236602.1"/>
    <property type="molecule type" value="Genomic_DNA"/>
</dbReference>
<sequence>MHNEVRDQTEIDIKSTRISTRVIATKDPVRDVTAKIGSVQNVIAKEDPMESEISEVLEILRRPLPSDSVLEFIVSEDGYKKIIDEREKSNRKYRVWYDGQSHKVTINCCPSHLHEHTSRIVVDSMVDEAIRVMRNAGVSDYVISRIKNAGKLTNSTRSQKKSYKEPDGLIIFDDAGWRGAHRIAFELGFSQSYSSLRQATVWWIEQKKATVAVLCSLTEVDKSSGAPHRAFRTIEDCDTEVDRYGVEFNRQRRDENCPLGPLEYNQYKWFGTLRDAFFETYRDSDAGIAKSERVYLVKDGVDMTDTIPRDLTLKVRDFVPHNWLSDDVVGQLAVNFLRPQTFMEGLSDAIFRTALYRVADTFDVEEY</sequence>